<organism evidence="2 3">
    <name type="scientific">Protopolystoma xenopodis</name>
    <dbReference type="NCBI Taxonomy" id="117903"/>
    <lineage>
        <taxon>Eukaryota</taxon>
        <taxon>Metazoa</taxon>
        <taxon>Spiralia</taxon>
        <taxon>Lophotrochozoa</taxon>
        <taxon>Platyhelminthes</taxon>
        <taxon>Monogenea</taxon>
        <taxon>Polyopisthocotylea</taxon>
        <taxon>Polystomatidea</taxon>
        <taxon>Polystomatidae</taxon>
        <taxon>Protopolystoma</taxon>
    </lineage>
</organism>
<proteinExistence type="predicted"/>
<feature type="compositionally biased region" description="Basic and acidic residues" evidence="1">
    <location>
        <begin position="1"/>
        <end position="13"/>
    </location>
</feature>
<evidence type="ECO:0000313" key="2">
    <source>
        <dbReference type="EMBL" id="VEL42906.1"/>
    </source>
</evidence>
<sequence>MLRMARLTDDAGERSGNVPHPRSYSGNAYNGLRTRCVPLSLPTNITELRKQGQTTSI</sequence>
<accession>A0A448XR71</accession>
<name>A0A448XR71_9PLAT</name>
<reference evidence="2" key="1">
    <citation type="submission" date="2018-11" db="EMBL/GenBank/DDBJ databases">
        <authorList>
            <consortium name="Pathogen Informatics"/>
        </authorList>
    </citation>
    <scope>NUCLEOTIDE SEQUENCE</scope>
</reference>
<keyword evidence="3" id="KW-1185">Reference proteome</keyword>
<comment type="caution">
    <text evidence="2">The sequence shown here is derived from an EMBL/GenBank/DDBJ whole genome shotgun (WGS) entry which is preliminary data.</text>
</comment>
<dbReference type="Proteomes" id="UP000784294">
    <property type="component" value="Unassembled WGS sequence"/>
</dbReference>
<protein>
    <submittedName>
        <fullName evidence="2">Uncharacterized protein</fullName>
    </submittedName>
</protein>
<gene>
    <name evidence="2" type="ORF">PXEA_LOCUS36346</name>
</gene>
<evidence type="ECO:0000256" key="1">
    <source>
        <dbReference type="SAM" id="MobiDB-lite"/>
    </source>
</evidence>
<dbReference type="AlphaFoldDB" id="A0A448XR71"/>
<feature type="region of interest" description="Disordered" evidence="1">
    <location>
        <begin position="1"/>
        <end position="29"/>
    </location>
</feature>
<evidence type="ECO:0000313" key="3">
    <source>
        <dbReference type="Proteomes" id="UP000784294"/>
    </source>
</evidence>
<dbReference type="EMBL" id="CAAALY010277488">
    <property type="protein sequence ID" value="VEL42906.1"/>
    <property type="molecule type" value="Genomic_DNA"/>
</dbReference>